<name>A0A484HMM7_9BACT</name>
<protein>
    <submittedName>
        <fullName evidence="1">Uncharacterized protein</fullName>
    </submittedName>
</protein>
<reference evidence="1" key="1">
    <citation type="submission" date="2019-01" db="EMBL/GenBank/DDBJ databases">
        <authorList>
            <consortium name="Genoscope - CEA"/>
            <person name="William W."/>
        </authorList>
    </citation>
    <scope>NUCLEOTIDE SEQUENCE</scope>
    <source>
        <strain evidence="1">CR-1</strain>
    </source>
</reference>
<sequence length="45" mass="5237">MRHVACKKTAMRYYKVVDSMGGSAFEKGQMKEEEKAFKRILPKNN</sequence>
<accession>A0A484HMM7</accession>
<gene>
    <name evidence="1" type="ORF">EPICR_40133</name>
</gene>
<organism evidence="1">
    <name type="scientific">uncultured Desulfobacteraceae bacterium</name>
    <dbReference type="NCBI Taxonomy" id="218296"/>
    <lineage>
        <taxon>Bacteria</taxon>
        <taxon>Pseudomonadati</taxon>
        <taxon>Thermodesulfobacteriota</taxon>
        <taxon>Desulfobacteria</taxon>
        <taxon>Desulfobacterales</taxon>
        <taxon>Desulfobacteraceae</taxon>
        <taxon>environmental samples</taxon>
    </lineage>
</organism>
<dbReference type="AlphaFoldDB" id="A0A484HMM7"/>
<evidence type="ECO:0000313" key="1">
    <source>
        <dbReference type="EMBL" id="VEN74551.1"/>
    </source>
</evidence>
<dbReference type="EMBL" id="CAACVI010000034">
    <property type="protein sequence ID" value="VEN74551.1"/>
    <property type="molecule type" value="Genomic_DNA"/>
</dbReference>
<proteinExistence type="predicted"/>